<dbReference type="EC" id="1.4.3.-" evidence="1"/>
<dbReference type="AlphaFoldDB" id="A0A2U1QHV5"/>
<keyword evidence="1" id="KW-0560">Oxidoreductase</keyword>
<comment type="caution">
    <text evidence="3">The sequence shown here is derived from an EMBL/GenBank/DDBJ whole genome shotgun (WGS) entry which is preliminary data.</text>
</comment>
<keyword evidence="4" id="KW-1185">Reference proteome</keyword>
<gene>
    <name evidence="3" type="ORF">CTI12_AA028300</name>
</gene>
<reference evidence="3 4" key="1">
    <citation type="journal article" date="2018" name="Mol. Plant">
        <title>The genome of Artemisia annua provides insight into the evolution of Asteraceae family and artemisinin biosynthesis.</title>
        <authorList>
            <person name="Shen Q."/>
            <person name="Zhang L."/>
            <person name="Liao Z."/>
            <person name="Wang S."/>
            <person name="Yan T."/>
            <person name="Shi P."/>
            <person name="Liu M."/>
            <person name="Fu X."/>
            <person name="Pan Q."/>
            <person name="Wang Y."/>
            <person name="Lv Z."/>
            <person name="Lu X."/>
            <person name="Zhang F."/>
            <person name="Jiang W."/>
            <person name="Ma Y."/>
            <person name="Chen M."/>
            <person name="Hao X."/>
            <person name="Li L."/>
            <person name="Tang Y."/>
            <person name="Lv G."/>
            <person name="Zhou Y."/>
            <person name="Sun X."/>
            <person name="Brodelius P.E."/>
            <person name="Rose J.K.C."/>
            <person name="Tang K."/>
        </authorList>
    </citation>
    <scope>NUCLEOTIDE SEQUENCE [LARGE SCALE GENOMIC DNA]</scope>
    <source>
        <strain evidence="4">cv. Huhao1</strain>
        <tissue evidence="3">Leaf</tissue>
    </source>
</reference>
<name>A0A2U1QHV5_ARTAN</name>
<comment type="cofactor">
    <cofactor evidence="1">
        <name>Cu cation</name>
        <dbReference type="ChEBI" id="CHEBI:23378"/>
    </cofactor>
    <text evidence="1">Contains 1 topaquinone per subunit.</text>
</comment>
<protein>
    <recommendedName>
        <fullName evidence="1">Amine oxidase</fullName>
        <ecNumber evidence="1">1.4.3.-</ecNumber>
    </recommendedName>
</protein>
<keyword evidence="1" id="KW-0186">Copper</keyword>
<dbReference type="PANTHER" id="PTHR10638:SF18">
    <property type="entry name" value="AMINE OXIDASE [COPPER-CONTAINING] ZETA, PEROXISOMAL"/>
    <property type="match status" value="1"/>
</dbReference>
<proteinExistence type="inferred from homology"/>
<dbReference type="GO" id="GO:0009308">
    <property type="term" value="P:amine metabolic process"/>
    <property type="evidence" value="ECO:0007669"/>
    <property type="project" value="UniProtKB-UniRule"/>
</dbReference>
<dbReference type="GO" id="GO:0005507">
    <property type="term" value="F:copper ion binding"/>
    <property type="evidence" value="ECO:0007669"/>
    <property type="project" value="InterPro"/>
</dbReference>
<comment type="similarity">
    <text evidence="1">Belongs to the copper/topaquinone oxidase family.</text>
</comment>
<evidence type="ECO:0000313" key="3">
    <source>
        <dbReference type="EMBL" id="PWA97562.1"/>
    </source>
</evidence>
<dbReference type="Gene3D" id="3.10.450.40">
    <property type="match status" value="1"/>
</dbReference>
<evidence type="ECO:0000259" key="2">
    <source>
        <dbReference type="Pfam" id="PF02727"/>
    </source>
</evidence>
<keyword evidence="1" id="KW-0801">TPQ</keyword>
<accession>A0A2U1QHV5</accession>
<comment type="PTM">
    <text evidence="1">Topaquinone (TPQ) is generated by copper-dependent autoxidation of a specific tyrosyl residue.</text>
</comment>
<dbReference type="InterPro" id="IPR016182">
    <property type="entry name" value="Cu_amine_oxidase_N-reg"/>
</dbReference>
<dbReference type="GO" id="GO:0008131">
    <property type="term" value="F:primary methylamine oxidase activity"/>
    <property type="evidence" value="ECO:0007669"/>
    <property type="project" value="InterPro"/>
</dbReference>
<dbReference type="InterPro" id="IPR000269">
    <property type="entry name" value="Cu_amine_oxidase"/>
</dbReference>
<keyword evidence="1" id="KW-0479">Metal-binding</keyword>
<dbReference type="Pfam" id="PF02727">
    <property type="entry name" value="Cu_amine_oxidN2"/>
    <property type="match status" value="1"/>
</dbReference>
<dbReference type="PANTHER" id="PTHR10638">
    <property type="entry name" value="COPPER AMINE OXIDASE"/>
    <property type="match status" value="1"/>
</dbReference>
<dbReference type="EMBL" id="PKPP01000115">
    <property type="protein sequence ID" value="PWA97562.1"/>
    <property type="molecule type" value="Genomic_DNA"/>
</dbReference>
<dbReference type="SUPFAM" id="SSF54416">
    <property type="entry name" value="Amine oxidase N-terminal region"/>
    <property type="match status" value="1"/>
</dbReference>
<evidence type="ECO:0000256" key="1">
    <source>
        <dbReference type="RuleBase" id="RU000672"/>
    </source>
</evidence>
<dbReference type="Proteomes" id="UP000245207">
    <property type="component" value="Unassembled WGS sequence"/>
</dbReference>
<dbReference type="STRING" id="35608.A0A2U1QHV5"/>
<dbReference type="InterPro" id="IPR015800">
    <property type="entry name" value="Cu_amine_oxidase_N2"/>
</dbReference>
<dbReference type="GO" id="GO:0048038">
    <property type="term" value="F:quinone binding"/>
    <property type="evidence" value="ECO:0007669"/>
    <property type="project" value="InterPro"/>
</dbReference>
<sequence>MALANDYKLLEDNSYYVSLTRAQTSHPLDPLSAAEIKVAIATVRAAGATPEVRDGIRFVEVVLSEPEKNGVALADAYFPHLSSLLCCPEAKVEL</sequence>
<evidence type="ECO:0000313" key="4">
    <source>
        <dbReference type="Proteomes" id="UP000245207"/>
    </source>
</evidence>
<feature type="domain" description="Copper amine oxidase N2-terminal" evidence="2">
    <location>
        <begin position="26"/>
        <end position="71"/>
    </location>
</feature>
<organism evidence="3 4">
    <name type="scientific">Artemisia annua</name>
    <name type="common">Sweet wormwood</name>
    <dbReference type="NCBI Taxonomy" id="35608"/>
    <lineage>
        <taxon>Eukaryota</taxon>
        <taxon>Viridiplantae</taxon>
        <taxon>Streptophyta</taxon>
        <taxon>Embryophyta</taxon>
        <taxon>Tracheophyta</taxon>
        <taxon>Spermatophyta</taxon>
        <taxon>Magnoliopsida</taxon>
        <taxon>eudicotyledons</taxon>
        <taxon>Gunneridae</taxon>
        <taxon>Pentapetalae</taxon>
        <taxon>asterids</taxon>
        <taxon>campanulids</taxon>
        <taxon>Asterales</taxon>
        <taxon>Asteraceae</taxon>
        <taxon>Asteroideae</taxon>
        <taxon>Anthemideae</taxon>
        <taxon>Artemisiinae</taxon>
        <taxon>Artemisia</taxon>
    </lineage>
</organism>